<dbReference type="InterPro" id="IPR001672">
    <property type="entry name" value="G6P_Isomerase"/>
</dbReference>
<dbReference type="GO" id="GO:0006094">
    <property type="term" value="P:gluconeogenesis"/>
    <property type="evidence" value="ECO:0007669"/>
    <property type="project" value="UniProtKB-UniRule"/>
</dbReference>
<dbReference type="AlphaFoldDB" id="A0A1L6T9G0"/>
<dbReference type="InterPro" id="IPR035482">
    <property type="entry name" value="SIS_PGI_2"/>
</dbReference>
<evidence type="ECO:0000256" key="1">
    <source>
        <dbReference type="ARBA" id="ARBA00004926"/>
    </source>
</evidence>
<evidence type="ECO:0000256" key="3">
    <source>
        <dbReference type="ARBA" id="ARBA00022432"/>
    </source>
</evidence>
<dbReference type="CDD" id="cd05016">
    <property type="entry name" value="SIS_PGI_2"/>
    <property type="match status" value="1"/>
</dbReference>
<dbReference type="NCBIfam" id="NF001211">
    <property type="entry name" value="PRK00179.1"/>
    <property type="match status" value="1"/>
</dbReference>
<dbReference type="EMBL" id="CP012508">
    <property type="protein sequence ID" value="ALB21825.1"/>
    <property type="molecule type" value="Genomic_DNA"/>
</dbReference>
<protein>
    <recommendedName>
        <fullName evidence="7">Glucose-6-phosphate isomerase</fullName>
        <shortName evidence="7">GPI</shortName>
        <ecNumber evidence="7">5.3.1.9</ecNumber>
    </recommendedName>
    <alternativeName>
        <fullName evidence="7">Phosphoglucose isomerase</fullName>
        <shortName evidence="7">PGI</shortName>
    </alternativeName>
    <alternativeName>
        <fullName evidence="7">Phosphohexose isomerase</fullName>
        <shortName evidence="7">PHI</shortName>
    </alternativeName>
</protein>
<dbReference type="HAMAP" id="MF_00473">
    <property type="entry name" value="G6P_isomerase"/>
    <property type="match status" value="1"/>
</dbReference>
<dbReference type="Pfam" id="PF00342">
    <property type="entry name" value="PGI"/>
    <property type="match status" value="1"/>
</dbReference>
<dbReference type="PANTHER" id="PTHR11469:SF1">
    <property type="entry name" value="GLUCOSE-6-PHOSPHATE ISOMERASE"/>
    <property type="match status" value="1"/>
</dbReference>
<evidence type="ECO:0000256" key="2">
    <source>
        <dbReference type="ARBA" id="ARBA00006604"/>
    </source>
</evidence>
<organism evidence="9 10">
    <name type="scientific">Piscirickettsia salmonis</name>
    <dbReference type="NCBI Taxonomy" id="1238"/>
    <lineage>
        <taxon>Bacteria</taxon>
        <taxon>Pseudomonadati</taxon>
        <taxon>Pseudomonadota</taxon>
        <taxon>Gammaproteobacteria</taxon>
        <taxon>Thiotrichales</taxon>
        <taxon>Piscirickettsiaceae</taxon>
        <taxon>Piscirickettsia</taxon>
    </lineage>
</organism>
<sequence length="546" mass="61593">MNTTTWTKLTAHQQEIKHTHLRDLFINDSQRFNHYFKQGPHLSIDFSKNHLTNHTLKLLIALAQEHSLGDKIHALMQGATLNITEKRAAFHSALRVPASKHHQLPKEIAKQITTVHAQMRTLCAKIHGQTPLYSHGQVITDIVNLGIGGSDLGPAMVTTALTPYHKKHLRCHFVSNVDGNQLHNTLKNLKPETTLFIIASKSFTTQETFANAQSARHWLETAQLSTAQINHHFICCTSKPEKAREFGILAEHILPMWDWVGGRYSLWSSIGLPIALATGFDHFEALLTGAHAMDNHFQTASFEDNLPVMLGLIGLWYINFWHTRSHALLPYEQMLALFPNHFQQVDMESNGKHVQINGEPVHWQTAPVIWGQPGTNGQHAYHQMLFQGTEMIPMDFIVGLKTHSPYQQQHNMLVANCFAQTRGLMWGCDEQEVYQQMINQGINQAEAQRLAPHKAIIGNQPSTTILYDKLTPQSLGALIALYEHKVFVQGVIWNINSFDQYGVELGKVIGQNVLAQLQGGSNIINNNIDDYDASTQGLIHYFRNNQ</sequence>
<keyword evidence="3 7" id="KW-0312">Gluconeogenesis</keyword>
<dbReference type="InterPro" id="IPR018189">
    <property type="entry name" value="Phosphoglucose_isomerase_CS"/>
</dbReference>
<comment type="similarity">
    <text evidence="2 7 8">Belongs to the GPI family.</text>
</comment>
<evidence type="ECO:0000313" key="9">
    <source>
        <dbReference type="EMBL" id="ALB21825.1"/>
    </source>
</evidence>
<evidence type="ECO:0000256" key="7">
    <source>
        <dbReference type="HAMAP-Rule" id="MF_00473"/>
    </source>
</evidence>
<dbReference type="InterPro" id="IPR023096">
    <property type="entry name" value="G6P_Isomerase_C"/>
</dbReference>
<dbReference type="OrthoDB" id="140919at2"/>
<dbReference type="RefSeq" id="WP_017377198.1">
    <property type="nucleotide sequence ID" value="NZ_CP012508.1"/>
</dbReference>
<keyword evidence="5 7" id="KW-0413">Isomerase</keyword>
<dbReference type="GO" id="GO:0004347">
    <property type="term" value="F:glucose-6-phosphate isomerase activity"/>
    <property type="evidence" value="ECO:0007669"/>
    <property type="project" value="UniProtKB-UniRule"/>
</dbReference>
<dbReference type="PANTHER" id="PTHR11469">
    <property type="entry name" value="GLUCOSE-6-PHOSPHATE ISOMERASE"/>
    <property type="match status" value="1"/>
</dbReference>
<dbReference type="PROSITE" id="PS00765">
    <property type="entry name" value="P_GLUCOSE_ISOMERASE_1"/>
    <property type="match status" value="1"/>
</dbReference>
<dbReference type="InterPro" id="IPR035476">
    <property type="entry name" value="SIS_PGI_1"/>
</dbReference>
<reference evidence="9 10" key="1">
    <citation type="journal article" date="2014" name="Genome Announc.">
        <title>Comparative Genome Analysis of Two Isolates of the Fish Pathogen Piscirickettsia salmonis from Different Hosts Reveals Major Differences in Virulence-Associated Secretion Systems.</title>
        <authorList>
            <person name="Bohle H."/>
            <person name="Henriquez P."/>
            <person name="Grothusen H."/>
            <person name="Navas E."/>
            <person name="Sandoval A."/>
            <person name="Bustamante F."/>
            <person name="Bustos P."/>
            <person name="Mancilla M."/>
        </authorList>
    </citation>
    <scope>NUCLEOTIDE SEQUENCE [LARGE SCALE GENOMIC DNA]</scope>
    <source>
        <strain evidence="10">B1-32597</strain>
    </source>
</reference>
<evidence type="ECO:0000256" key="8">
    <source>
        <dbReference type="RuleBase" id="RU000612"/>
    </source>
</evidence>
<proteinExistence type="inferred from homology"/>
<dbReference type="SUPFAM" id="SSF53697">
    <property type="entry name" value="SIS domain"/>
    <property type="match status" value="1"/>
</dbReference>
<evidence type="ECO:0000256" key="5">
    <source>
        <dbReference type="ARBA" id="ARBA00023235"/>
    </source>
</evidence>
<keyword evidence="4 7" id="KW-0324">Glycolysis</keyword>
<dbReference type="GO" id="GO:0097367">
    <property type="term" value="F:carbohydrate derivative binding"/>
    <property type="evidence" value="ECO:0007669"/>
    <property type="project" value="InterPro"/>
</dbReference>
<dbReference type="Proteomes" id="UP000029558">
    <property type="component" value="Chromosome"/>
</dbReference>
<keyword evidence="7" id="KW-0963">Cytoplasm</keyword>
<evidence type="ECO:0000256" key="4">
    <source>
        <dbReference type="ARBA" id="ARBA00023152"/>
    </source>
</evidence>
<dbReference type="PROSITE" id="PS00174">
    <property type="entry name" value="P_GLUCOSE_ISOMERASE_2"/>
    <property type="match status" value="1"/>
</dbReference>
<gene>
    <name evidence="7" type="primary">pgi</name>
    <name evidence="9" type="ORF">KU39_641</name>
</gene>
<evidence type="ECO:0000313" key="10">
    <source>
        <dbReference type="Proteomes" id="UP000029558"/>
    </source>
</evidence>
<name>A0A1L6T9G0_PISSA</name>
<feature type="active site" description="Proton donor" evidence="7">
    <location>
        <position position="348"/>
    </location>
</feature>
<comment type="catalytic activity">
    <reaction evidence="6 7 8">
        <text>alpha-D-glucose 6-phosphate = beta-D-fructose 6-phosphate</text>
        <dbReference type="Rhea" id="RHEA:11816"/>
        <dbReference type="ChEBI" id="CHEBI:57634"/>
        <dbReference type="ChEBI" id="CHEBI:58225"/>
        <dbReference type="EC" id="5.3.1.9"/>
    </reaction>
</comment>
<comment type="function">
    <text evidence="7">Catalyzes the reversible isomerization of glucose-6-phosphate to fructose-6-phosphate.</text>
</comment>
<comment type="subcellular location">
    <subcellularLocation>
        <location evidence="7">Cytoplasm</location>
    </subcellularLocation>
</comment>
<dbReference type="GO" id="GO:0005829">
    <property type="term" value="C:cytosol"/>
    <property type="evidence" value="ECO:0007669"/>
    <property type="project" value="TreeGrafter"/>
</dbReference>
<comment type="pathway">
    <text evidence="1 7 8">Carbohydrate degradation; glycolysis; D-glyceraldehyde 3-phosphate and glycerone phosphate from D-glucose: step 2/4.</text>
</comment>
<dbReference type="GO" id="GO:0048029">
    <property type="term" value="F:monosaccharide binding"/>
    <property type="evidence" value="ECO:0007669"/>
    <property type="project" value="TreeGrafter"/>
</dbReference>
<dbReference type="Gene3D" id="3.40.50.10490">
    <property type="entry name" value="Glucose-6-phosphate isomerase like protein, domain 1"/>
    <property type="match status" value="2"/>
</dbReference>
<evidence type="ECO:0000256" key="6">
    <source>
        <dbReference type="ARBA" id="ARBA00029321"/>
    </source>
</evidence>
<comment type="pathway">
    <text evidence="7">Carbohydrate biosynthesis; gluconeogenesis.</text>
</comment>
<feature type="active site" evidence="7">
    <location>
        <position position="507"/>
    </location>
</feature>
<accession>A0A1L6T9G0</accession>
<dbReference type="GO" id="GO:0006096">
    <property type="term" value="P:glycolytic process"/>
    <property type="evidence" value="ECO:0007669"/>
    <property type="project" value="UniProtKB-UniRule"/>
</dbReference>
<dbReference type="PRINTS" id="PR00662">
    <property type="entry name" value="G6PISOMERASE"/>
</dbReference>
<dbReference type="CDD" id="cd05015">
    <property type="entry name" value="SIS_PGI_1"/>
    <property type="match status" value="1"/>
</dbReference>
<dbReference type="PROSITE" id="PS51463">
    <property type="entry name" value="P_GLUCOSE_ISOMERASE_3"/>
    <property type="match status" value="1"/>
</dbReference>
<dbReference type="Gene3D" id="1.10.1390.10">
    <property type="match status" value="1"/>
</dbReference>
<dbReference type="GO" id="GO:0051156">
    <property type="term" value="P:glucose 6-phosphate metabolic process"/>
    <property type="evidence" value="ECO:0007669"/>
    <property type="project" value="TreeGrafter"/>
</dbReference>
<dbReference type="InterPro" id="IPR046348">
    <property type="entry name" value="SIS_dom_sf"/>
</dbReference>
<feature type="active site" evidence="7">
    <location>
        <position position="379"/>
    </location>
</feature>
<dbReference type="EC" id="5.3.1.9" evidence="7"/>